<comment type="caution">
    <text evidence="1">The sequence shown here is derived from an EMBL/GenBank/DDBJ whole genome shotgun (WGS) entry which is preliminary data.</text>
</comment>
<evidence type="ECO:0000313" key="2">
    <source>
        <dbReference type="Proteomes" id="UP000712600"/>
    </source>
</evidence>
<dbReference type="EMBL" id="QGKX02002183">
    <property type="protein sequence ID" value="KAF3489653.1"/>
    <property type="molecule type" value="Genomic_DNA"/>
</dbReference>
<dbReference type="InterPro" id="IPR025886">
    <property type="entry name" value="PP2-like"/>
</dbReference>
<reference evidence="1" key="1">
    <citation type="submission" date="2019-12" db="EMBL/GenBank/DDBJ databases">
        <title>Genome sequencing and annotation of Brassica cretica.</title>
        <authorList>
            <person name="Studholme D.J."/>
            <person name="Sarris P."/>
        </authorList>
    </citation>
    <scope>NUCLEOTIDE SEQUENCE</scope>
    <source>
        <strain evidence="1">PFS-109/04</strain>
        <tissue evidence="1">Leaf</tissue>
    </source>
</reference>
<sequence>MHSRRDLFHQPPRRLPYLRRLQVTSLSRRDAESNAAWEKFLPFDPRLVVDHSLSRLSNNHLFLRFCESHLLIDDGRTLLERSGKKCWMLSARKLEIVWVDSPEYWLWISIPDSRLNSFQNGREHSTVKHWFEEVAALLMVCWFEIRGNISSSMLSKGTVYGAYLVFKEGEIGAFGFRSQPLETRFEEVAALLMVCWFEIRGNISSSMLSKGTVYGAYLVFKEGEIGAFGFRSQPLETRFG</sequence>
<protein>
    <submittedName>
        <fullName evidence="1">Uncharacterized protein</fullName>
    </submittedName>
</protein>
<dbReference type="PANTHER" id="PTHR32278:SF111">
    <property type="entry name" value="F-BOX PROTEIN PP2-B12-RELATED"/>
    <property type="match status" value="1"/>
</dbReference>
<organism evidence="1 2">
    <name type="scientific">Brassica cretica</name>
    <name type="common">Mustard</name>
    <dbReference type="NCBI Taxonomy" id="69181"/>
    <lineage>
        <taxon>Eukaryota</taxon>
        <taxon>Viridiplantae</taxon>
        <taxon>Streptophyta</taxon>
        <taxon>Embryophyta</taxon>
        <taxon>Tracheophyta</taxon>
        <taxon>Spermatophyta</taxon>
        <taxon>Magnoliopsida</taxon>
        <taxon>eudicotyledons</taxon>
        <taxon>Gunneridae</taxon>
        <taxon>Pentapetalae</taxon>
        <taxon>rosids</taxon>
        <taxon>malvids</taxon>
        <taxon>Brassicales</taxon>
        <taxon>Brassicaceae</taxon>
        <taxon>Brassiceae</taxon>
        <taxon>Brassica</taxon>
    </lineage>
</organism>
<dbReference type="Pfam" id="PF14299">
    <property type="entry name" value="PP2"/>
    <property type="match status" value="1"/>
</dbReference>
<dbReference type="AlphaFoldDB" id="A0A8S9N2Y7"/>
<proteinExistence type="predicted"/>
<evidence type="ECO:0000313" key="1">
    <source>
        <dbReference type="EMBL" id="KAF3489653.1"/>
    </source>
</evidence>
<dbReference type="PANTHER" id="PTHR32278">
    <property type="entry name" value="F-BOX DOMAIN-CONTAINING PROTEIN"/>
    <property type="match status" value="1"/>
</dbReference>
<name>A0A8S9N2Y7_BRACR</name>
<gene>
    <name evidence="1" type="ORF">F2Q69_00056395</name>
</gene>
<accession>A0A8S9N2Y7</accession>
<dbReference type="Proteomes" id="UP000712600">
    <property type="component" value="Unassembled WGS sequence"/>
</dbReference>